<organism evidence="2 3">
    <name type="scientific">Protopolystoma xenopodis</name>
    <dbReference type="NCBI Taxonomy" id="117903"/>
    <lineage>
        <taxon>Eukaryota</taxon>
        <taxon>Metazoa</taxon>
        <taxon>Spiralia</taxon>
        <taxon>Lophotrochozoa</taxon>
        <taxon>Platyhelminthes</taxon>
        <taxon>Monogenea</taxon>
        <taxon>Polyopisthocotylea</taxon>
        <taxon>Polystomatidea</taxon>
        <taxon>Polystomatidae</taxon>
        <taxon>Protopolystoma</taxon>
    </lineage>
</organism>
<gene>
    <name evidence="2" type="ORF">PXEA_LOCUS9828</name>
</gene>
<evidence type="ECO:0000313" key="2">
    <source>
        <dbReference type="EMBL" id="VEL16388.1"/>
    </source>
</evidence>
<comment type="caution">
    <text evidence="2">The sequence shown here is derived from an EMBL/GenBank/DDBJ whole genome shotgun (WGS) entry which is preliminary data.</text>
</comment>
<proteinExistence type="predicted"/>
<dbReference type="AlphaFoldDB" id="A0A448WNQ0"/>
<protein>
    <submittedName>
        <fullName evidence="2">Uncharacterized protein</fullName>
    </submittedName>
</protein>
<reference evidence="2" key="1">
    <citation type="submission" date="2018-11" db="EMBL/GenBank/DDBJ databases">
        <authorList>
            <consortium name="Pathogen Informatics"/>
        </authorList>
    </citation>
    <scope>NUCLEOTIDE SEQUENCE</scope>
</reference>
<accession>A0A448WNQ0</accession>
<keyword evidence="3" id="KW-1185">Reference proteome</keyword>
<sequence>MIPCSDEGRHVTDESLAAFHRNLRRLPRKQRHRECSGKANRQLVKRNPPSSSGETDVPISLPHIFTQNGSKLDN</sequence>
<feature type="region of interest" description="Disordered" evidence="1">
    <location>
        <begin position="22"/>
        <end position="74"/>
    </location>
</feature>
<dbReference type="EMBL" id="CAAALY010028266">
    <property type="protein sequence ID" value="VEL16388.1"/>
    <property type="molecule type" value="Genomic_DNA"/>
</dbReference>
<feature type="compositionally biased region" description="Polar residues" evidence="1">
    <location>
        <begin position="65"/>
        <end position="74"/>
    </location>
</feature>
<evidence type="ECO:0000256" key="1">
    <source>
        <dbReference type="SAM" id="MobiDB-lite"/>
    </source>
</evidence>
<feature type="compositionally biased region" description="Basic residues" evidence="1">
    <location>
        <begin position="22"/>
        <end position="32"/>
    </location>
</feature>
<dbReference type="Proteomes" id="UP000784294">
    <property type="component" value="Unassembled WGS sequence"/>
</dbReference>
<evidence type="ECO:0000313" key="3">
    <source>
        <dbReference type="Proteomes" id="UP000784294"/>
    </source>
</evidence>
<name>A0A448WNQ0_9PLAT</name>